<dbReference type="InterPro" id="IPR010516">
    <property type="entry name" value="SAP18"/>
</dbReference>
<evidence type="ECO:0000313" key="12">
    <source>
        <dbReference type="Proteomes" id="UP000663866"/>
    </source>
</evidence>
<dbReference type="Proteomes" id="UP000663856">
    <property type="component" value="Unassembled WGS sequence"/>
</dbReference>
<evidence type="ECO:0000313" key="8">
    <source>
        <dbReference type="EMBL" id="CAF3719378.1"/>
    </source>
</evidence>
<evidence type="ECO:0000313" key="4">
    <source>
        <dbReference type="EMBL" id="CAF1361635.1"/>
    </source>
</evidence>
<dbReference type="Proteomes" id="UP000663842">
    <property type="component" value="Unassembled WGS sequence"/>
</dbReference>
<dbReference type="EMBL" id="CAJOBJ010079289">
    <property type="protein sequence ID" value="CAF4493774.1"/>
    <property type="molecule type" value="Genomic_DNA"/>
</dbReference>
<dbReference type="PANTHER" id="PTHR13082">
    <property type="entry name" value="SAP18"/>
    <property type="match status" value="1"/>
</dbReference>
<reference evidence="6" key="1">
    <citation type="submission" date="2021-02" db="EMBL/GenBank/DDBJ databases">
        <authorList>
            <person name="Nowell W R."/>
        </authorList>
    </citation>
    <scope>NUCLEOTIDE SEQUENCE</scope>
</reference>
<dbReference type="Proteomes" id="UP000681720">
    <property type="component" value="Unassembled WGS sequence"/>
</dbReference>
<dbReference type="Proteomes" id="UP000663887">
    <property type="component" value="Unassembled WGS sequence"/>
</dbReference>
<evidence type="ECO:0000313" key="10">
    <source>
        <dbReference type="EMBL" id="CAF4149757.1"/>
    </source>
</evidence>
<dbReference type="OrthoDB" id="440566at2759"/>
<dbReference type="EMBL" id="CAJNRG010002095">
    <property type="protein sequence ID" value="CAF2043263.1"/>
    <property type="molecule type" value="Genomic_DNA"/>
</dbReference>
<evidence type="ECO:0000256" key="2">
    <source>
        <dbReference type="ARBA" id="ARBA00030511"/>
    </source>
</evidence>
<dbReference type="Proteomes" id="UP000663855">
    <property type="component" value="Unassembled WGS sequence"/>
</dbReference>
<name>A0A816P2J0_9BILA</name>
<evidence type="ECO:0000256" key="1">
    <source>
        <dbReference type="ARBA" id="ARBA00009143"/>
    </source>
</evidence>
<gene>
    <name evidence="4" type="ORF">CJN711_LOCUS19967</name>
    <name evidence="11" type="ORF">GIL414_LOCUS34385</name>
    <name evidence="5" type="ORF">KQP761_LOCUS31532</name>
    <name evidence="9" type="ORF">OVN521_LOCUS219</name>
    <name evidence="10" type="ORF">SMN809_LOCUS19703</name>
    <name evidence="8" type="ORF">UXM345_LOCUS95</name>
    <name evidence="7" type="ORF">WKI299_LOCUS25409</name>
    <name evidence="6" type="ORF">XDN619_LOCUS7115</name>
</gene>
<organism evidence="6 13">
    <name type="scientific">Rotaria magnacalcarata</name>
    <dbReference type="NCBI Taxonomy" id="392030"/>
    <lineage>
        <taxon>Eukaryota</taxon>
        <taxon>Metazoa</taxon>
        <taxon>Spiralia</taxon>
        <taxon>Gnathifera</taxon>
        <taxon>Rotifera</taxon>
        <taxon>Eurotatoria</taxon>
        <taxon>Bdelloidea</taxon>
        <taxon>Philodinida</taxon>
        <taxon>Philodinidae</taxon>
        <taxon>Rotaria</taxon>
    </lineage>
</organism>
<protein>
    <recommendedName>
        <fullName evidence="2">18 kDa Sin3-associated polypeptide</fullName>
    </recommendedName>
</protein>
<keyword evidence="12" id="KW-1185">Reference proteome</keyword>
<dbReference type="GO" id="GO:0005634">
    <property type="term" value="C:nucleus"/>
    <property type="evidence" value="ECO:0007669"/>
    <property type="project" value="TreeGrafter"/>
</dbReference>
<dbReference type="GO" id="GO:0003714">
    <property type="term" value="F:transcription corepressor activity"/>
    <property type="evidence" value="ECO:0007669"/>
    <property type="project" value="TreeGrafter"/>
</dbReference>
<comment type="caution">
    <text evidence="6">The sequence shown here is derived from an EMBL/GenBank/DDBJ whole genome shotgun (WGS) entry which is preliminary data.</text>
</comment>
<dbReference type="EMBL" id="CAJOBG010000011">
    <property type="protein sequence ID" value="CAF3735092.1"/>
    <property type="molecule type" value="Genomic_DNA"/>
</dbReference>
<dbReference type="EMBL" id="CAJOBF010000003">
    <property type="protein sequence ID" value="CAF3719378.1"/>
    <property type="molecule type" value="Genomic_DNA"/>
</dbReference>
<evidence type="ECO:0000256" key="3">
    <source>
        <dbReference type="SAM" id="MobiDB-lite"/>
    </source>
</evidence>
<dbReference type="Proteomes" id="UP000676336">
    <property type="component" value="Unassembled WGS sequence"/>
</dbReference>
<dbReference type="Gene3D" id="3.10.20.550">
    <property type="entry name" value="ASAP complex, SAP18 subunit"/>
    <property type="match status" value="1"/>
</dbReference>
<dbReference type="Proteomes" id="UP000663866">
    <property type="component" value="Unassembled WGS sequence"/>
</dbReference>
<evidence type="ECO:0000313" key="7">
    <source>
        <dbReference type="EMBL" id="CAF2126400.1"/>
    </source>
</evidence>
<evidence type="ECO:0000313" key="6">
    <source>
        <dbReference type="EMBL" id="CAF2043263.1"/>
    </source>
</evidence>
<sequence>MSIIIRAFCCKNRHHLSREFEQGHTPENEIHVVAAQFSFSIVSTDDTSSRYYFSGIEKTENGQRRSDDQMQLAHKSFRIAYYLDVAILQKRQEQAVSNPRRDRLPQQSSDDNNKRRSGPANEKNGCGPVRSAQKK</sequence>
<evidence type="ECO:0000313" key="9">
    <source>
        <dbReference type="EMBL" id="CAF3735092.1"/>
    </source>
</evidence>
<dbReference type="EMBL" id="CAJOBI010009948">
    <property type="protein sequence ID" value="CAF4149757.1"/>
    <property type="molecule type" value="Genomic_DNA"/>
</dbReference>
<dbReference type="EMBL" id="CAJNOV010009379">
    <property type="protein sequence ID" value="CAF1361635.1"/>
    <property type="molecule type" value="Genomic_DNA"/>
</dbReference>
<dbReference type="PANTHER" id="PTHR13082:SF0">
    <property type="entry name" value="HISTONE DEACETYLASE COMPLEX SUBUNIT SAP18"/>
    <property type="match status" value="1"/>
</dbReference>
<evidence type="ECO:0000313" key="13">
    <source>
        <dbReference type="Proteomes" id="UP000663887"/>
    </source>
</evidence>
<evidence type="ECO:0000313" key="5">
    <source>
        <dbReference type="EMBL" id="CAF1658471.1"/>
    </source>
</evidence>
<evidence type="ECO:0000313" key="11">
    <source>
        <dbReference type="EMBL" id="CAF4493774.1"/>
    </source>
</evidence>
<dbReference type="AlphaFoldDB" id="A0A816P2J0"/>
<dbReference type="InterPro" id="IPR042534">
    <property type="entry name" value="SAP18_sf"/>
</dbReference>
<comment type="similarity">
    <text evidence="1">Belongs to the SAP18 family.</text>
</comment>
<accession>A0A816P2J0</accession>
<proteinExistence type="inferred from homology"/>
<feature type="region of interest" description="Disordered" evidence="3">
    <location>
        <begin position="92"/>
        <end position="135"/>
    </location>
</feature>
<dbReference type="Proteomes" id="UP000663834">
    <property type="component" value="Unassembled WGS sequence"/>
</dbReference>
<dbReference type="EMBL" id="CAJNOW010017522">
    <property type="protein sequence ID" value="CAF1658471.1"/>
    <property type="molecule type" value="Genomic_DNA"/>
</dbReference>
<dbReference type="EMBL" id="CAJNRF010010966">
    <property type="protein sequence ID" value="CAF2126400.1"/>
    <property type="molecule type" value="Genomic_DNA"/>
</dbReference>